<feature type="transmembrane region" description="Helical" evidence="11">
    <location>
        <begin position="12"/>
        <end position="36"/>
    </location>
</feature>
<evidence type="ECO:0000256" key="10">
    <source>
        <dbReference type="SAM" id="MobiDB-lite"/>
    </source>
</evidence>
<keyword evidence="6 11" id="KW-0812">Transmembrane</keyword>
<dbReference type="Pfam" id="PF03544">
    <property type="entry name" value="TonB_C"/>
    <property type="match status" value="1"/>
</dbReference>
<feature type="region of interest" description="Disordered" evidence="10">
    <location>
        <begin position="49"/>
        <end position="94"/>
    </location>
</feature>
<feature type="compositionally biased region" description="Pro residues" evidence="10">
    <location>
        <begin position="53"/>
        <end position="93"/>
    </location>
</feature>
<keyword evidence="7" id="KW-0653">Protein transport</keyword>
<feature type="region of interest" description="Disordered" evidence="10">
    <location>
        <begin position="124"/>
        <end position="151"/>
    </location>
</feature>
<protein>
    <submittedName>
        <fullName evidence="13">TonB family protein</fullName>
    </submittedName>
</protein>
<evidence type="ECO:0000256" key="2">
    <source>
        <dbReference type="ARBA" id="ARBA00006555"/>
    </source>
</evidence>
<accession>A0ABY5L715</accession>
<reference evidence="13" key="1">
    <citation type="submission" date="2022-07" db="EMBL/GenBank/DDBJ databases">
        <title>Sphingomonas sp. nov., a novel bacterium isolated from the north slope of the Mount Everest.</title>
        <authorList>
            <person name="Cui X."/>
            <person name="Liu Y."/>
        </authorList>
    </citation>
    <scope>NUCLEOTIDE SEQUENCE</scope>
    <source>
        <strain evidence="13">S5-59</strain>
    </source>
</reference>
<evidence type="ECO:0000256" key="7">
    <source>
        <dbReference type="ARBA" id="ARBA00022927"/>
    </source>
</evidence>
<proteinExistence type="inferred from homology"/>
<feature type="domain" description="TonB C-terminal" evidence="12">
    <location>
        <begin position="134"/>
        <end position="228"/>
    </location>
</feature>
<dbReference type="PANTHER" id="PTHR33446:SF2">
    <property type="entry name" value="PROTEIN TONB"/>
    <property type="match status" value="1"/>
</dbReference>
<evidence type="ECO:0000256" key="1">
    <source>
        <dbReference type="ARBA" id="ARBA00004383"/>
    </source>
</evidence>
<dbReference type="InterPro" id="IPR037682">
    <property type="entry name" value="TonB_C"/>
</dbReference>
<keyword evidence="3" id="KW-0813">Transport</keyword>
<keyword evidence="14" id="KW-1185">Reference proteome</keyword>
<evidence type="ECO:0000256" key="5">
    <source>
        <dbReference type="ARBA" id="ARBA00022519"/>
    </source>
</evidence>
<keyword evidence="4" id="KW-1003">Cell membrane</keyword>
<dbReference type="Proteomes" id="UP001058533">
    <property type="component" value="Chromosome"/>
</dbReference>
<evidence type="ECO:0000313" key="13">
    <source>
        <dbReference type="EMBL" id="UUL82753.1"/>
    </source>
</evidence>
<keyword evidence="9 11" id="KW-0472">Membrane</keyword>
<name>A0ABY5L715_9SPHN</name>
<evidence type="ECO:0000256" key="6">
    <source>
        <dbReference type="ARBA" id="ARBA00022692"/>
    </source>
</evidence>
<dbReference type="EMBL" id="CP101740">
    <property type="protein sequence ID" value="UUL82753.1"/>
    <property type="molecule type" value="Genomic_DNA"/>
</dbReference>
<evidence type="ECO:0000313" key="14">
    <source>
        <dbReference type="Proteomes" id="UP001058533"/>
    </source>
</evidence>
<keyword evidence="8 11" id="KW-1133">Transmembrane helix</keyword>
<organism evidence="13 14">
    <name type="scientific">Sphingomonas qomolangmaensis</name>
    <dbReference type="NCBI Taxonomy" id="2918765"/>
    <lineage>
        <taxon>Bacteria</taxon>
        <taxon>Pseudomonadati</taxon>
        <taxon>Pseudomonadota</taxon>
        <taxon>Alphaproteobacteria</taxon>
        <taxon>Sphingomonadales</taxon>
        <taxon>Sphingomonadaceae</taxon>
        <taxon>Sphingomonas</taxon>
    </lineage>
</organism>
<keyword evidence="5" id="KW-0997">Cell inner membrane</keyword>
<evidence type="ECO:0000256" key="8">
    <source>
        <dbReference type="ARBA" id="ARBA00022989"/>
    </source>
</evidence>
<dbReference type="InterPro" id="IPR051045">
    <property type="entry name" value="TonB-dependent_transducer"/>
</dbReference>
<comment type="subcellular location">
    <subcellularLocation>
        <location evidence="1">Cell inner membrane</location>
        <topology evidence="1">Single-pass membrane protein</topology>
        <orientation evidence="1">Periplasmic side</orientation>
    </subcellularLocation>
</comment>
<dbReference type="NCBIfam" id="TIGR01352">
    <property type="entry name" value="tonB_Cterm"/>
    <property type="match status" value="1"/>
</dbReference>
<dbReference type="PROSITE" id="PS52015">
    <property type="entry name" value="TONB_CTD"/>
    <property type="match status" value="1"/>
</dbReference>
<dbReference type="SUPFAM" id="SSF74653">
    <property type="entry name" value="TolA/TonB C-terminal domain"/>
    <property type="match status" value="1"/>
</dbReference>
<dbReference type="RefSeq" id="WP_256506603.1">
    <property type="nucleotide sequence ID" value="NZ_CP101740.1"/>
</dbReference>
<evidence type="ECO:0000256" key="9">
    <source>
        <dbReference type="ARBA" id="ARBA00023136"/>
    </source>
</evidence>
<gene>
    <name evidence="13" type="ORF">NMP03_00450</name>
</gene>
<evidence type="ECO:0000256" key="11">
    <source>
        <dbReference type="SAM" id="Phobius"/>
    </source>
</evidence>
<dbReference type="Gene3D" id="3.30.1150.10">
    <property type="match status" value="1"/>
</dbReference>
<dbReference type="PANTHER" id="PTHR33446">
    <property type="entry name" value="PROTEIN TONB-RELATED"/>
    <property type="match status" value="1"/>
</dbReference>
<evidence type="ECO:0000256" key="3">
    <source>
        <dbReference type="ARBA" id="ARBA00022448"/>
    </source>
</evidence>
<dbReference type="InterPro" id="IPR006260">
    <property type="entry name" value="TonB/TolA_C"/>
</dbReference>
<evidence type="ECO:0000259" key="12">
    <source>
        <dbReference type="PROSITE" id="PS52015"/>
    </source>
</evidence>
<comment type="similarity">
    <text evidence="2">Belongs to the TonB family.</text>
</comment>
<evidence type="ECO:0000256" key="4">
    <source>
        <dbReference type="ARBA" id="ARBA00022475"/>
    </source>
</evidence>
<sequence>MAYADQKAGSGRIVAIIIVAAVHAVLGYFLVSGLAYQYVKQVSEELNTFDVQEPPPPPPEEEPPPPPPDTPQVQPPPVVTPPPLVRTNTPPPVVIQSVNTPPPSIVTTMIAAPPVPAAPVAPPVPAPPKVSKKAGPKGNPGSWFSNDDYPPAARRAEAEGRVSVSVTVGTNGRVTACRVTSSSGNSDLDNTTCRLAERRGRFSPALDDAGNPIQATYSLPGIRWQLED</sequence>